<keyword evidence="4" id="KW-1185">Reference proteome</keyword>
<feature type="compositionally biased region" description="Polar residues" evidence="1">
    <location>
        <begin position="230"/>
        <end position="246"/>
    </location>
</feature>
<dbReference type="InterPro" id="IPR000210">
    <property type="entry name" value="BTB/POZ_dom"/>
</dbReference>
<dbReference type="EMBL" id="MU004181">
    <property type="protein sequence ID" value="KAF2502312.1"/>
    <property type="molecule type" value="Genomic_DNA"/>
</dbReference>
<feature type="region of interest" description="Disordered" evidence="1">
    <location>
        <begin position="213"/>
        <end position="246"/>
    </location>
</feature>
<feature type="domain" description="BTB" evidence="2">
    <location>
        <begin position="17"/>
        <end position="88"/>
    </location>
</feature>
<evidence type="ECO:0000313" key="4">
    <source>
        <dbReference type="Proteomes" id="UP000799750"/>
    </source>
</evidence>
<dbReference type="Gene3D" id="3.30.710.10">
    <property type="entry name" value="Potassium Channel Kv1.1, Chain A"/>
    <property type="match status" value="1"/>
</dbReference>
<dbReference type="OrthoDB" id="1022638at2759"/>
<dbReference type="SUPFAM" id="SSF54695">
    <property type="entry name" value="POZ domain"/>
    <property type="match status" value="1"/>
</dbReference>
<dbReference type="InterPro" id="IPR011333">
    <property type="entry name" value="SKP1/BTB/POZ_sf"/>
</dbReference>
<dbReference type="PANTHER" id="PTHR47843:SF2">
    <property type="entry name" value="BTB DOMAIN-CONTAINING PROTEIN"/>
    <property type="match status" value="1"/>
</dbReference>
<evidence type="ECO:0000256" key="1">
    <source>
        <dbReference type="SAM" id="MobiDB-lite"/>
    </source>
</evidence>
<name>A0A6A6RD44_9PEZI</name>
<reference evidence="3" key="1">
    <citation type="journal article" date="2020" name="Stud. Mycol.">
        <title>101 Dothideomycetes genomes: a test case for predicting lifestyles and emergence of pathogens.</title>
        <authorList>
            <person name="Haridas S."/>
            <person name="Albert R."/>
            <person name="Binder M."/>
            <person name="Bloem J."/>
            <person name="Labutti K."/>
            <person name="Salamov A."/>
            <person name="Andreopoulos B."/>
            <person name="Baker S."/>
            <person name="Barry K."/>
            <person name="Bills G."/>
            <person name="Bluhm B."/>
            <person name="Cannon C."/>
            <person name="Castanera R."/>
            <person name="Culley D."/>
            <person name="Daum C."/>
            <person name="Ezra D."/>
            <person name="Gonzalez J."/>
            <person name="Henrissat B."/>
            <person name="Kuo A."/>
            <person name="Liang C."/>
            <person name="Lipzen A."/>
            <person name="Lutzoni F."/>
            <person name="Magnuson J."/>
            <person name="Mondo S."/>
            <person name="Nolan M."/>
            <person name="Ohm R."/>
            <person name="Pangilinan J."/>
            <person name="Park H.-J."/>
            <person name="Ramirez L."/>
            <person name="Alfaro M."/>
            <person name="Sun H."/>
            <person name="Tritt A."/>
            <person name="Yoshinaga Y."/>
            <person name="Zwiers L.-H."/>
            <person name="Turgeon B."/>
            <person name="Goodwin S."/>
            <person name="Spatafora J."/>
            <person name="Crous P."/>
            <person name="Grigoriev I."/>
        </authorList>
    </citation>
    <scope>NUCLEOTIDE SEQUENCE</scope>
    <source>
        <strain evidence="3">CBS 269.34</strain>
    </source>
</reference>
<evidence type="ECO:0000313" key="3">
    <source>
        <dbReference type="EMBL" id="KAF2502312.1"/>
    </source>
</evidence>
<proteinExistence type="predicted"/>
<gene>
    <name evidence="3" type="ORF">BU16DRAFT_4685</name>
</gene>
<dbReference type="AlphaFoldDB" id="A0A6A6RD44"/>
<accession>A0A6A6RD44</accession>
<dbReference type="PROSITE" id="PS50097">
    <property type="entry name" value="BTB"/>
    <property type="match status" value="1"/>
</dbReference>
<dbReference type="Proteomes" id="UP000799750">
    <property type="component" value="Unassembled WGS sequence"/>
</dbReference>
<sequence>MADIRRPASKVLDFSSPTVIVRVGPPNKSEDFFVHENLLRESSGFFAGALRGGWRESVDGVVPLPETSPDQFRIYCSWIYSRKIHTSGEIGLEESLEKRDEVARKEVSGLIKCWLLGERILDTNFKDAVMDMLVHLYDSPQLATFHLGDIGIVYNETLAGSPLRRLVVEVAATRLKADKSRELGKFFVPSEFTADLLVRLSRSEIHNMDGHALAAPHASSTTTPEKRNLVTRSLSEPNRSVQLSQR</sequence>
<protein>
    <recommendedName>
        <fullName evidence="2">BTB domain-containing protein</fullName>
    </recommendedName>
</protein>
<organism evidence="3 4">
    <name type="scientific">Lophium mytilinum</name>
    <dbReference type="NCBI Taxonomy" id="390894"/>
    <lineage>
        <taxon>Eukaryota</taxon>
        <taxon>Fungi</taxon>
        <taxon>Dikarya</taxon>
        <taxon>Ascomycota</taxon>
        <taxon>Pezizomycotina</taxon>
        <taxon>Dothideomycetes</taxon>
        <taxon>Pleosporomycetidae</taxon>
        <taxon>Mytilinidiales</taxon>
        <taxon>Mytilinidiaceae</taxon>
        <taxon>Lophium</taxon>
    </lineage>
</organism>
<evidence type="ECO:0000259" key="2">
    <source>
        <dbReference type="PROSITE" id="PS50097"/>
    </source>
</evidence>
<dbReference type="CDD" id="cd18186">
    <property type="entry name" value="BTB_POZ_ZBTB_KLHL-like"/>
    <property type="match status" value="1"/>
</dbReference>
<dbReference type="PANTHER" id="PTHR47843">
    <property type="entry name" value="BTB DOMAIN-CONTAINING PROTEIN-RELATED"/>
    <property type="match status" value="1"/>
</dbReference>